<dbReference type="PROSITE" id="PS51186">
    <property type="entry name" value="GNAT"/>
    <property type="match status" value="1"/>
</dbReference>
<proteinExistence type="predicted"/>
<dbReference type="InterPro" id="IPR016181">
    <property type="entry name" value="Acyl_CoA_acyltransferase"/>
</dbReference>
<keyword evidence="3" id="KW-0808">Transferase</keyword>
<evidence type="ECO:0000313" key="3">
    <source>
        <dbReference type="EMBL" id="RAG83531.1"/>
    </source>
</evidence>
<evidence type="ECO:0000313" key="4">
    <source>
        <dbReference type="Proteomes" id="UP000248889"/>
    </source>
</evidence>
<dbReference type="InterPro" id="IPR000182">
    <property type="entry name" value="GNAT_dom"/>
</dbReference>
<reference evidence="3 4" key="1">
    <citation type="submission" date="2018-06" db="EMBL/GenBank/DDBJ databases">
        <title>Streptacidiphilus pinicola sp. nov., isolated from pine grove soil.</title>
        <authorList>
            <person name="Roh S.G."/>
            <person name="Park S."/>
            <person name="Kim M.-K."/>
            <person name="Yun B.-R."/>
            <person name="Park J."/>
            <person name="Kim M.J."/>
            <person name="Kim Y.S."/>
            <person name="Kim S.B."/>
        </authorList>
    </citation>
    <scope>NUCLEOTIDE SEQUENCE [LARGE SCALE GENOMIC DNA]</scope>
    <source>
        <strain evidence="3 4">MMS16-CNU450</strain>
    </source>
</reference>
<dbReference type="CDD" id="cd04301">
    <property type="entry name" value="NAT_SF"/>
    <property type="match status" value="1"/>
</dbReference>
<dbReference type="GO" id="GO:0016747">
    <property type="term" value="F:acyltransferase activity, transferring groups other than amino-acyl groups"/>
    <property type="evidence" value="ECO:0007669"/>
    <property type="project" value="InterPro"/>
</dbReference>
<dbReference type="Pfam" id="PF00583">
    <property type="entry name" value="Acetyltransf_1"/>
    <property type="match status" value="1"/>
</dbReference>
<dbReference type="Proteomes" id="UP000248889">
    <property type="component" value="Unassembled WGS sequence"/>
</dbReference>
<dbReference type="PANTHER" id="PTHR43072">
    <property type="entry name" value="N-ACETYLTRANSFERASE"/>
    <property type="match status" value="1"/>
</dbReference>
<evidence type="ECO:0000259" key="2">
    <source>
        <dbReference type="PROSITE" id="PS51186"/>
    </source>
</evidence>
<protein>
    <submittedName>
        <fullName evidence="3">GNAT family N-acetyltransferase</fullName>
    </submittedName>
</protein>
<accession>A0A2X0IJF5</accession>
<sequence>MDTADSGTTTHVVIRPATPADGHAVYVLDHRCWSPVSEVSERPDPPQSDSTAFHDERHRPEHMLVAMRESELLGWVRVLPPTPLPSNAHIRSIQGLQVAPEARGLGLGRALLHAAIAKARHEGAQRVTLRVLGGNTVARALYETAGFTVTGVQPREFLVAGRYEDDVLMGFEL</sequence>
<organism evidence="3 4">
    <name type="scientific">Streptacidiphilus pinicola</name>
    <dbReference type="NCBI Taxonomy" id="2219663"/>
    <lineage>
        <taxon>Bacteria</taxon>
        <taxon>Bacillati</taxon>
        <taxon>Actinomycetota</taxon>
        <taxon>Actinomycetes</taxon>
        <taxon>Kitasatosporales</taxon>
        <taxon>Streptomycetaceae</taxon>
        <taxon>Streptacidiphilus</taxon>
    </lineage>
</organism>
<gene>
    <name evidence="3" type="ORF">DN069_21655</name>
</gene>
<dbReference type="EMBL" id="QKYN01000085">
    <property type="protein sequence ID" value="RAG83531.1"/>
    <property type="molecule type" value="Genomic_DNA"/>
</dbReference>
<dbReference type="AlphaFoldDB" id="A0A2X0IJF5"/>
<dbReference type="Gene3D" id="3.40.630.30">
    <property type="match status" value="1"/>
</dbReference>
<dbReference type="SUPFAM" id="SSF55729">
    <property type="entry name" value="Acyl-CoA N-acyltransferases (Nat)"/>
    <property type="match status" value="1"/>
</dbReference>
<feature type="region of interest" description="Disordered" evidence="1">
    <location>
        <begin position="36"/>
        <end position="55"/>
    </location>
</feature>
<name>A0A2X0IJF5_9ACTN</name>
<comment type="caution">
    <text evidence="3">The sequence shown here is derived from an EMBL/GenBank/DDBJ whole genome shotgun (WGS) entry which is preliminary data.</text>
</comment>
<feature type="domain" description="N-acetyltransferase" evidence="2">
    <location>
        <begin position="12"/>
        <end position="173"/>
    </location>
</feature>
<evidence type="ECO:0000256" key="1">
    <source>
        <dbReference type="SAM" id="MobiDB-lite"/>
    </source>
</evidence>
<dbReference type="RefSeq" id="WP_111503304.1">
    <property type="nucleotide sequence ID" value="NZ_QKYN01000085.1"/>
</dbReference>
<dbReference type="OrthoDB" id="9802340at2"/>
<keyword evidence="4" id="KW-1185">Reference proteome</keyword>